<dbReference type="SUPFAM" id="SSF111369">
    <property type="entry name" value="HlyD-like secretion proteins"/>
    <property type="match status" value="1"/>
</dbReference>
<comment type="similarity">
    <text evidence="1">Belongs to the membrane fusion protein (MFP) (TC 8.A.1) family.</text>
</comment>
<name>V2QCF4_9BACT</name>
<dbReference type="NCBIfam" id="TIGR01730">
    <property type="entry name" value="RND_mfp"/>
    <property type="match status" value="1"/>
</dbReference>
<dbReference type="Pfam" id="PF25967">
    <property type="entry name" value="RND-MFP_C"/>
    <property type="match status" value="1"/>
</dbReference>
<dbReference type="Gene3D" id="2.40.30.170">
    <property type="match status" value="1"/>
</dbReference>
<dbReference type="InterPro" id="IPR006143">
    <property type="entry name" value="RND_pump_MFP"/>
</dbReference>
<dbReference type="OrthoDB" id="9800209at2"/>
<dbReference type="PANTHER" id="PTHR30469:SF15">
    <property type="entry name" value="HLYD FAMILY OF SECRETION PROTEINS"/>
    <property type="match status" value="1"/>
</dbReference>
<protein>
    <submittedName>
        <fullName evidence="3">Multidrug resistance protein MexA</fullName>
    </submittedName>
</protein>
<keyword evidence="4" id="KW-1185">Reference proteome</keyword>
<evidence type="ECO:0000313" key="3">
    <source>
        <dbReference type="EMBL" id="USF24320.1"/>
    </source>
</evidence>
<evidence type="ECO:0000259" key="2">
    <source>
        <dbReference type="Pfam" id="PF25967"/>
    </source>
</evidence>
<dbReference type="RefSeq" id="WP_023275713.1">
    <property type="nucleotide sequence ID" value="NZ_CP097562.1"/>
</dbReference>
<organism evidence="3 4">
    <name type="scientific">Mucispirillum schaedleri ASF457</name>
    <dbReference type="NCBI Taxonomy" id="1379858"/>
    <lineage>
        <taxon>Bacteria</taxon>
        <taxon>Pseudomonadati</taxon>
        <taxon>Deferribacterota</taxon>
        <taxon>Deferribacteres</taxon>
        <taxon>Deferribacterales</taxon>
        <taxon>Mucispirillaceae</taxon>
        <taxon>Mucispirillum</taxon>
    </lineage>
</organism>
<dbReference type="Gene3D" id="1.10.287.470">
    <property type="entry name" value="Helix hairpin bin"/>
    <property type="match status" value="1"/>
</dbReference>
<dbReference type="EMBL" id="CP097562">
    <property type="protein sequence ID" value="USF24320.1"/>
    <property type="molecule type" value="Genomic_DNA"/>
</dbReference>
<dbReference type="Proteomes" id="UP000017429">
    <property type="component" value="Chromosome"/>
</dbReference>
<reference evidence="3" key="1">
    <citation type="journal article" date="2014" name="Genome Announc.">
        <title>Draft genome sequences of the altered schaedler flora, a defined bacterial community from gnotobiotic mice.</title>
        <authorList>
            <person name="Wannemuehler M.J."/>
            <person name="Overstreet A.M."/>
            <person name="Ward D.V."/>
            <person name="Phillips G.J."/>
        </authorList>
    </citation>
    <scope>NUCLEOTIDE SEQUENCE</scope>
    <source>
        <strain evidence="3">ASF457</strain>
    </source>
</reference>
<dbReference type="Gene3D" id="2.40.50.100">
    <property type="match status" value="1"/>
</dbReference>
<dbReference type="KEGG" id="msch:N508_001406"/>
<evidence type="ECO:0000256" key="1">
    <source>
        <dbReference type="ARBA" id="ARBA00009477"/>
    </source>
</evidence>
<dbReference type="eggNOG" id="COG0845">
    <property type="taxonomic scope" value="Bacteria"/>
</dbReference>
<gene>
    <name evidence="3" type="primary">mexA</name>
    <name evidence="3" type="ORF">N508_001406</name>
</gene>
<dbReference type="InterPro" id="IPR058627">
    <property type="entry name" value="MdtA-like_C"/>
</dbReference>
<dbReference type="GO" id="GO:1990281">
    <property type="term" value="C:efflux pump complex"/>
    <property type="evidence" value="ECO:0007669"/>
    <property type="project" value="TreeGrafter"/>
</dbReference>
<accession>V2QCF4</accession>
<dbReference type="GO" id="GO:0015562">
    <property type="term" value="F:efflux transmembrane transporter activity"/>
    <property type="evidence" value="ECO:0007669"/>
    <property type="project" value="TreeGrafter"/>
</dbReference>
<dbReference type="Gene3D" id="2.40.420.20">
    <property type="match status" value="1"/>
</dbReference>
<feature type="domain" description="Multidrug resistance protein MdtA-like C-terminal permuted SH3" evidence="2">
    <location>
        <begin position="284"/>
        <end position="335"/>
    </location>
</feature>
<dbReference type="PANTHER" id="PTHR30469">
    <property type="entry name" value="MULTIDRUG RESISTANCE PROTEIN MDTA"/>
    <property type="match status" value="1"/>
</dbReference>
<proteinExistence type="inferred from homology"/>
<sequence>MKKFHLYLFLFSFFLILSSCSGENKADDMPAQVKPTDVAVTKVVLQDITDYYTLPGTVEAWDDITVPSEISGPVTWIGKDEGSFVKQGEAILKINTDNLLANLNSAKVQLEDDKKEYLRQKNLYAQKAVSQKQYDTAKKTYNLSEVSYRLALDEYNKSTIKSPVTGIIDDVMPDIGEYVSPGTEVARLIDMSKLKIYVYVPENDVKYLKLGQTVDVYVAEIGSKKNIKQGVINYISVVSDSASNLTHKVRIDIALDRDIRPGRIVRVDIVRKTFQNVMVADIYAVIDKDGQKVVFINNNGKAEEKKVVTGDMIGSKVIIISGIEPGWELITSGQQFLSDGSPVRLGE</sequence>
<evidence type="ECO:0000313" key="4">
    <source>
        <dbReference type="Proteomes" id="UP000017429"/>
    </source>
</evidence>
<reference evidence="3" key="2">
    <citation type="submission" date="2022-05" db="EMBL/GenBank/DDBJ databases">
        <authorList>
            <person name="Proctor A.L."/>
            <person name="Phillips G.J."/>
            <person name="Wannemuehler M.J."/>
        </authorList>
    </citation>
    <scope>NUCLEOTIDE SEQUENCE</scope>
    <source>
        <strain evidence="3">ASF457</strain>
    </source>
</reference>
<dbReference type="PROSITE" id="PS51257">
    <property type="entry name" value="PROKAR_LIPOPROTEIN"/>
    <property type="match status" value="1"/>
</dbReference>
<reference evidence="3" key="3">
    <citation type="submission" date="2022-06" db="EMBL/GenBank/DDBJ databases">
        <title>Resources to Facilitate Use of the Altered Schaedler Flora (ASF) Mouse Model to Study Microbiome Function.</title>
        <authorList>
            <person name="Proctor A."/>
            <person name="Parvinroo S."/>
            <person name="Richie T."/>
            <person name="Jia X."/>
            <person name="Lee S.T.M."/>
            <person name="Karp P.D."/>
            <person name="Paley S."/>
            <person name="Kostic A.D."/>
            <person name="Pierre J.F."/>
            <person name="Wannemuehler M.J."/>
            <person name="Phillips G.J."/>
        </authorList>
    </citation>
    <scope>NUCLEOTIDE SEQUENCE</scope>
    <source>
        <strain evidence="3">ASF457</strain>
    </source>
</reference>
<dbReference type="AlphaFoldDB" id="V2QCF4"/>